<sequence length="190" mass="20649">MKFRLWPFLVLCSSTLASPLLEKRHSYSFVGCDSGQQNAINEILDDMEALATAAVKNSESGAPSAAFTAWFGDGTGQKISNENINTRFHKISIFKTSVPKKDVAFDCTEQSPCCKSGAGAVPACALDVVDTVKDEFGKTFTGRGYGQEVCLRYALKNPVSARRNADTHTLFATASYYGIGNWQTDPNKLN</sequence>
<dbReference type="Proteomes" id="UP000250140">
    <property type="component" value="Unassembled WGS sequence"/>
</dbReference>
<dbReference type="InterPro" id="IPR024079">
    <property type="entry name" value="MetalloPept_cat_dom_sf"/>
</dbReference>
<proteinExistence type="predicted"/>
<gene>
    <name evidence="2" type="ORF">AOQ84DRAFT_383527</name>
</gene>
<accession>A0A8E2EMU0</accession>
<keyword evidence="3" id="KW-1185">Reference proteome</keyword>
<name>A0A8E2EMU0_9PEZI</name>
<evidence type="ECO:0000313" key="3">
    <source>
        <dbReference type="Proteomes" id="UP000250140"/>
    </source>
</evidence>
<reference evidence="2 3" key="1">
    <citation type="journal article" date="2016" name="Nat. Commun.">
        <title>Ectomycorrhizal ecology is imprinted in the genome of the dominant symbiotic fungus Cenococcum geophilum.</title>
        <authorList>
            <consortium name="DOE Joint Genome Institute"/>
            <person name="Peter M."/>
            <person name="Kohler A."/>
            <person name="Ohm R.A."/>
            <person name="Kuo A."/>
            <person name="Krutzmann J."/>
            <person name="Morin E."/>
            <person name="Arend M."/>
            <person name="Barry K.W."/>
            <person name="Binder M."/>
            <person name="Choi C."/>
            <person name="Clum A."/>
            <person name="Copeland A."/>
            <person name="Grisel N."/>
            <person name="Haridas S."/>
            <person name="Kipfer T."/>
            <person name="LaButti K."/>
            <person name="Lindquist E."/>
            <person name="Lipzen A."/>
            <person name="Maire R."/>
            <person name="Meier B."/>
            <person name="Mihaltcheva S."/>
            <person name="Molinier V."/>
            <person name="Murat C."/>
            <person name="Poggeler S."/>
            <person name="Quandt C.A."/>
            <person name="Sperisen C."/>
            <person name="Tritt A."/>
            <person name="Tisserant E."/>
            <person name="Crous P.W."/>
            <person name="Henrissat B."/>
            <person name="Nehls U."/>
            <person name="Egli S."/>
            <person name="Spatafora J.W."/>
            <person name="Grigoriev I.V."/>
            <person name="Martin F.M."/>
        </authorList>
    </citation>
    <scope>NUCLEOTIDE SEQUENCE [LARGE SCALE GENOMIC DNA]</scope>
    <source>
        <strain evidence="2 3">CBS 207.34</strain>
    </source>
</reference>
<dbReference type="OrthoDB" id="3776587at2759"/>
<dbReference type="SUPFAM" id="SSF55486">
    <property type="entry name" value="Metalloproteases ('zincins'), catalytic domain"/>
    <property type="match status" value="1"/>
</dbReference>
<organism evidence="2 3">
    <name type="scientific">Glonium stellatum</name>
    <dbReference type="NCBI Taxonomy" id="574774"/>
    <lineage>
        <taxon>Eukaryota</taxon>
        <taxon>Fungi</taxon>
        <taxon>Dikarya</taxon>
        <taxon>Ascomycota</taxon>
        <taxon>Pezizomycotina</taxon>
        <taxon>Dothideomycetes</taxon>
        <taxon>Pleosporomycetidae</taxon>
        <taxon>Gloniales</taxon>
        <taxon>Gloniaceae</taxon>
        <taxon>Glonium</taxon>
    </lineage>
</organism>
<keyword evidence="1" id="KW-0732">Signal</keyword>
<evidence type="ECO:0000256" key="1">
    <source>
        <dbReference type="SAM" id="SignalP"/>
    </source>
</evidence>
<protein>
    <submittedName>
        <fullName evidence="2">Uncharacterized protein</fullName>
    </submittedName>
</protein>
<dbReference type="AlphaFoldDB" id="A0A8E2EMU0"/>
<dbReference type="GO" id="GO:0008237">
    <property type="term" value="F:metallopeptidase activity"/>
    <property type="evidence" value="ECO:0007669"/>
    <property type="project" value="InterPro"/>
</dbReference>
<feature type="chain" id="PRO_5034240626" evidence="1">
    <location>
        <begin position="18"/>
        <end position="190"/>
    </location>
</feature>
<dbReference type="EMBL" id="KV751098">
    <property type="protein sequence ID" value="OCL01632.1"/>
    <property type="molecule type" value="Genomic_DNA"/>
</dbReference>
<evidence type="ECO:0000313" key="2">
    <source>
        <dbReference type="EMBL" id="OCL01632.1"/>
    </source>
</evidence>
<feature type="signal peptide" evidence="1">
    <location>
        <begin position="1"/>
        <end position="17"/>
    </location>
</feature>
<dbReference type="Gene3D" id="3.40.390.10">
    <property type="entry name" value="Collagenase (Catalytic Domain)"/>
    <property type="match status" value="1"/>
</dbReference>